<dbReference type="PANTHER" id="PTHR13812">
    <property type="entry name" value="KETIMINE REDUCTASE MU-CRYSTALLIN"/>
    <property type="match status" value="1"/>
</dbReference>
<dbReference type="InterPro" id="IPR023401">
    <property type="entry name" value="ODC_N"/>
</dbReference>
<dbReference type="OrthoDB" id="5293744at2"/>
<reference evidence="1 2" key="1">
    <citation type="submission" date="2016-03" db="EMBL/GenBank/DDBJ databases">
        <authorList>
            <consortium name="Pathogen Informatics"/>
        </authorList>
    </citation>
    <scope>NUCLEOTIDE SEQUENCE [LARGE SCALE GENOMIC DNA]</scope>
    <source>
        <strain evidence="1 2">NCTC13364</strain>
    </source>
</reference>
<evidence type="ECO:0000313" key="1">
    <source>
        <dbReference type="EMBL" id="SAI50494.1"/>
    </source>
</evidence>
<protein>
    <submittedName>
        <fullName evidence="1">Ornithine cyclodeaminase</fullName>
    </submittedName>
</protein>
<organism evidence="1 2">
    <name type="scientific">Bordetella ansorpii</name>
    <dbReference type="NCBI Taxonomy" id="288768"/>
    <lineage>
        <taxon>Bacteria</taxon>
        <taxon>Pseudomonadati</taxon>
        <taxon>Pseudomonadota</taxon>
        <taxon>Betaproteobacteria</taxon>
        <taxon>Burkholderiales</taxon>
        <taxon>Alcaligenaceae</taxon>
        <taxon>Bordetella</taxon>
    </lineage>
</organism>
<dbReference type="Pfam" id="PF02423">
    <property type="entry name" value="OCD_Mu_crystall"/>
    <property type="match status" value="1"/>
</dbReference>
<accession>A0A157QY45</accession>
<dbReference type="SUPFAM" id="SSF51735">
    <property type="entry name" value="NAD(P)-binding Rossmann-fold domains"/>
    <property type="match status" value="1"/>
</dbReference>
<proteinExistence type="predicted"/>
<dbReference type="InterPro" id="IPR036291">
    <property type="entry name" value="NAD(P)-bd_dom_sf"/>
</dbReference>
<gene>
    <name evidence="1" type="ORF">SAMEA1982600_04181</name>
</gene>
<evidence type="ECO:0000313" key="2">
    <source>
        <dbReference type="Proteomes" id="UP000077037"/>
    </source>
</evidence>
<dbReference type="EMBL" id="FKBS01000025">
    <property type="protein sequence ID" value="SAI50494.1"/>
    <property type="molecule type" value="Genomic_DNA"/>
</dbReference>
<name>A0A157QY45_9BORD</name>
<dbReference type="InterPro" id="IPR003462">
    <property type="entry name" value="ODC_Mu_crystall"/>
</dbReference>
<dbReference type="AlphaFoldDB" id="A0A157QY45"/>
<dbReference type="PANTHER" id="PTHR13812:SF19">
    <property type="entry name" value="KETIMINE REDUCTASE MU-CRYSTALLIN"/>
    <property type="match status" value="1"/>
</dbReference>
<sequence length="311" mass="32996">MLHLDDTRIDQLLDARDAQDVLAHAFLALHAGRAAMQARVRTEAGGVKLSTLGAVIPDQDVAGAKVYTTLAGRFSFVILLFRASDGQPLATCDAGSLTRLRTAACSVLAARALARPQSRVLAVLGAGTQGLEHTRQLSQAFPIERIMLHDPYASADLAQRLAAQTGLRVQMAQAEMAVAQADIVVTASRSTVPLFPGEVLKPGAFVTAIGSSLPHTRELDDAALRRAAAVVVEWREQSLREAGDLVLAGPGVLPEEKIVELAPLLAGQARSRVRDDEIFIYKSVGVGLEDIALAGPAYARHAMRAESPPLP</sequence>
<dbReference type="PIRSF" id="PIRSF001439">
    <property type="entry name" value="CryM"/>
    <property type="match status" value="1"/>
</dbReference>
<dbReference type="Gene3D" id="3.40.50.720">
    <property type="entry name" value="NAD(P)-binding Rossmann-like Domain"/>
    <property type="match status" value="1"/>
</dbReference>
<dbReference type="Proteomes" id="UP000077037">
    <property type="component" value="Unassembled WGS sequence"/>
</dbReference>
<dbReference type="RefSeq" id="WP_066418400.1">
    <property type="nucleotide sequence ID" value="NZ_FKBS01000025.1"/>
</dbReference>
<dbReference type="GO" id="GO:0005737">
    <property type="term" value="C:cytoplasm"/>
    <property type="evidence" value="ECO:0007669"/>
    <property type="project" value="TreeGrafter"/>
</dbReference>
<dbReference type="Gene3D" id="3.30.1780.10">
    <property type="entry name" value="ornithine cyclodeaminase, domain 1"/>
    <property type="match status" value="1"/>
</dbReference>